<evidence type="ECO:0000313" key="3">
    <source>
        <dbReference type="Proteomes" id="UP001597182"/>
    </source>
</evidence>
<dbReference type="Proteomes" id="UP001597182">
    <property type="component" value="Unassembled WGS sequence"/>
</dbReference>
<dbReference type="InterPro" id="IPR031100">
    <property type="entry name" value="LOG_fam"/>
</dbReference>
<evidence type="ECO:0000256" key="1">
    <source>
        <dbReference type="ARBA" id="ARBA00006763"/>
    </source>
</evidence>
<name>A0ABW3VFI8_9PSEU</name>
<proteinExistence type="inferred from homology"/>
<sequence length="76" mass="8757">MTWSRLGIHAKPTALLDTAGYYDHFLRFLDHAVEQGFLRAADRALVLSATDPATLLDRLRAWQPRHDRRWEPVEGS</sequence>
<accession>A0ABW3VFI8</accession>
<evidence type="ECO:0000313" key="2">
    <source>
        <dbReference type="EMBL" id="MFD1233009.1"/>
    </source>
</evidence>
<dbReference type="Gene3D" id="3.40.50.450">
    <property type="match status" value="1"/>
</dbReference>
<dbReference type="PANTHER" id="PTHR31223">
    <property type="entry name" value="LOG FAMILY PROTEIN YJL055W"/>
    <property type="match status" value="1"/>
</dbReference>
<dbReference type="PANTHER" id="PTHR31223:SF70">
    <property type="entry name" value="LOG FAMILY PROTEIN YJL055W"/>
    <property type="match status" value="1"/>
</dbReference>
<dbReference type="Pfam" id="PF03641">
    <property type="entry name" value="Lysine_decarbox"/>
    <property type="match status" value="1"/>
</dbReference>
<dbReference type="SUPFAM" id="SSF102405">
    <property type="entry name" value="MCP/YpsA-like"/>
    <property type="match status" value="1"/>
</dbReference>
<keyword evidence="2" id="KW-0326">Glycosidase</keyword>
<gene>
    <name evidence="2" type="ORF">ACFQ34_06900</name>
</gene>
<reference evidence="3" key="1">
    <citation type="journal article" date="2019" name="Int. J. Syst. Evol. Microbiol.">
        <title>The Global Catalogue of Microorganisms (GCM) 10K type strain sequencing project: providing services to taxonomists for standard genome sequencing and annotation.</title>
        <authorList>
            <consortium name="The Broad Institute Genomics Platform"/>
            <consortium name="The Broad Institute Genome Sequencing Center for Infectious Disease"/>
            <person name="Wu L."/>
            <person name="Ma J."/>
        </authorList>
    </citation>
    <scope>NUCLEOTIDE SEQUENCE [LARGE SCALE GENOMIC DNA]</scope>
    <source>
        <strain evidence="3">CCUG 49018</strain>
    </source>
</reference>
<comment type="caution">
    <text evidence="2">The sequence shown here is derived from an EMBL/GenBank/DDBJ whole genome shotgun (WGS) entry which is preliminary data.</text>
</comment>
<protein>
    <submittedName>
        <fullName evidence="2">LOG family protein</fullName>
        <ecNumber evidence="2">3.2.2.-</ecNumber>
    </submittedName>
</protein>
<dbReference type="GO" id="GO:0016798">
    <property type="term" value="F:hydrolase activity, acting on glycosyl bonds"/>
    <property type="evidence" value="ECO:0007669"/>
    <property type="project" value="UniProtKB-KW"/>
</dbReference>
<dbReference type="EC" id="3.2.2.-" evidence="2"/>
<comment type="similarity">
    <text evidence="1">Belongs to the LOG family.</text>
</comment>
<keyword evidence="2" id="KW-0378">Hydrolase</keyword>
<keyword evidence="3" id="KW-1185">Reference proteome</keyword>
<dbReference type="RefSeq" id="WP_346094383.1">
    <property type="nucleotide sequence ID" value="NZ_BAABKS010000093.1"/>
</dbReference>
<organism evidence="2 3">
    <name type="scientific">Pseudonocardia benzenivorans</name>
    <dbReference type="NCBI Taxonomy" id="228005"/>
    <lineage>
        <taxon>Bacteria</taxon>
        <taxon>Bacillati</taxon>
        <taxon>Actinomycetota</taxon>
        <taxon>Actinomycetes</taxon>
        <taxon>Pseudonocardiales</taxon>
        <taxon>Pseudonocardiaceae</taxon>
        <taxon>Pseudonocardia</taxon>
    </lineage>
</organism>
<dbReference type="EMBL" id="JBHTMB010000049">
    <property type="protein sequence ID" value="MFD1233009.1"/>
    <property type="molecule type" value="Genomic_DNA"/>
</dbReference>